<comment type="function">
    <text evidence="5">This enzyme catalyzes the hydrolysis of the N-terminal peptide bond of an N-acetylated peptide to generate an N-acetylated amino acid and a peptide with a free N-terminus. It preferentially cleaves off Ac-Ala, Ac-Met and Ac-Ser. Also, involved in the degradation of oxidized and glycated proteins.</text>
</comment>
<keyword evidence="8" id="KW-0031">Aminopeptidase</keyword>
<gene>
    <name evidence="8" type="ORF">SAMN05216499_14519</name>
</gene>
<dbReference type="PANTHER" id="PTHR42776:SF27">
    <property type="entry name" value="DIPEPTIDYL PEPTIDASE FAMILY MEMBER 6"/>
    <property type="match status" value="1"/>
</dbReference>
<proteinExistence type="predicted"/>
<evidence type="ECO:0000256" key="4">
    <source>
        <dbReference type="ARBA" id="ARBA00032596"/>
    </source>
</evidence>
<dbReference type="SUPFAM" id="SSF82171">
    <property type="entry name" value="DPP6 N-terminal domain-like"/>
    <property type="match status" value="1"/>
</dbReference>
<keyword evidence="1" id="KW-0378">Hydrolase</keyword>
<feature type="region of interest" description="Disordered" evidence="6">
    <location>
        <begin position="61"/>
        <end position="96"/>
    </location>
</feature>
<dbReference type="GO" id="GO:0006508">
    <property type="term" value="P:proteolysis"/>
    <property type="evidence" value="ECO:0007669"/>
    <property type="project" value="InterPro"/>
</dbReference>
<accession>A0A1M7QVN4</accession>
<dbReference type="InterPro" id="IPR001375">
    <property type="entry name" value="Peptidase_S9_cat"/>
</dbReference>
<evidence type="ECO:0000313" key="9">
    <source>
        <dbReference type="Proteomes" id="UP000184111"/>
    </source>
</evidence>
<protein>
    <recommendedName>
        <fullName evidence="4">Acyl-peptide hydrolase</fullName>
    </recommendedName>
    <alternativeName>
        <fullName evidence="3">Acylaminoacyl-peptidase</fullName>
    </alternativeName>
</protein>
<dbReference type="Proteomes" id="UP000184111">
    <property type="component" value="Unassembled WGS sequence"/>
</dbReference>
<keyword evidence="2" id="KW-0007">Acetylation</keyword>
<dbReference type="OrthoDB" id="262125at2"/>
<dbReference type="GO" id="GO:0004177">
    <property type="term" value="F:aminopeptidase activity"/>
    <property type="evidence" value="ECO:0007669"/>
    <property type="project" value="UniProtKB-KW"/>
</dbReference>
<dbReference type="PANTHER" id="PTHR42776">
    <property type="entry name" value="SERINE PEPTIDASE S9 FAMILY MEMBER"/>
    <property type="match status" value="1"/>
</dbReference>
<evidence type="ECO:0000256" key="2">
    <source>
        <dbReference type="ARBA" id="ARBA00022990"/>
    </source>
</evidence>
<evidence type="ECO:0000256" key="3">
    <source>
        <dbReference type="ARBA" id="ARBA00032284"/>
    </source>
</evidence>
<evidence type="ECO:0000313" key="8">
    <source>
        <dbReference type="EMBL" id="SHN36035.1"/>
    </source>
</evidence>
<dbReference type="InterPro" id="IPR029058">
    <property type="entry name" value="AB_hydrolase_fold"/>
</dbReference>
<dbReference type="RefSeq" id="WP_073502944.1">
    <property type="nucleotide sequence ID" value="NZ_FRBI01000045.1"/>
</dbReference>
<evidence type="ECO:0000259" key="7">
    <source>
        <dbReference type="Pfam" id="PF00326"/>
    </source>
</evidence>
<feature type="region of interest" description="Disordered" evidence="6">
    <location>
        <begin position="714"/>
        <end position="734"/>
    </location>
</feature>
<feature type="compositionally biased region" description="Low complexity" evidence="6">
    <location>
        <begin position="64"/>
        <end position="76"/>
    </location>
</feature>
<evidence type="ECO:0000256" key="5">
    <source>
        <dbReference type="ARBA" id="ARBA00045885"/>
    </source>
</evidence>
<dbReference type="SUPFAM" id="SSF53474">
    <property type="entry name" value="alpha/beta-Hydrolases"/>
    <property type="match status" value="1"/>
</dbReference>
<reference evidence="8 9" key="1">
    <citation type="submission" date="2016-11" db="EMBL/GenBank/DDBJ databases">
        <authorList>
            <person name="Jaros S."/>
            <person name="Januszkiewicz K."/>
            <person name="Wedrychowicz H."/>
        </authorList>
    </citation>
    <scope>NUCLEOTIDE SEQUENCE [LARGE SCALE GENOMIC DNA]</scope>
    <source>
        <strain evidence="8 9">CGMCC 4.2025</strain>
    </source>
</reference>
<dbReference type="GO" id="GO:0004252">
    <property type="term" value="F:serine-type endopeptidase activity"/>
    <property type="evidence" value="ECO:0007669"/>
    <property type="project" value="InterPro"/>
</dbReference>
<organism evidence="8 9">
    <name type="scientific">Actinacidiphila paucisporea</name>
    <dbReference type="NCBI Taxonomy" id="310782"/>
    <lineage>
        <taxon>Bacteria</taxon>
        <taxon>Bacillati</taxon>
        <taxon>Actinomycetota</taxon>
        <taxon>Actinomycetes</taxon>
        <taxon>Kitasatosporales</taxon>
        <taxon>Streptomycetaceae</taxon>
        <taxon>Actinacidiphila</taxon>
    </lineage>
</organism>
<dbReference type="AlphaFoldDB" id="A0A1M7QVN4"/>
<name>A0A1M7QVN4_9ACTN</name>
<evidence type="ECO:0000256" key="6">
    <source>
        <dbReference type="SAM" id="MobiDB-lite"/>
    </source>
</evidence>
<feature type="domain" description="Peptidase S9 prolyl oligopeptidase catalytic" evidence="7">
    <location>
        <begin position="506"/>
        <end position="708"/>
    </location>
</feature>
<evidence type="ECO:0000256" key="1">
    <source>
        <dbReference type="ARBA" id="ARBA00022801"/>
    </source>
</evidence>
<dbReference type="InterPro" id="IPR011042">
    <property type="entry name" value="6-blade_b-propeller_TolB-like"/>
</dbReference>
<feature type="region of interest" description="Disordered" evidence="6">
    <location>
        <begin position="166"/>
        <end position="186"/>
    </location>
</feature>
<keyword evidence="8" id="KW-0645">Protease</keyword>
<dbReference type="PROSITE" id="PS00708">
    <property type="entry name" value="PRO_ENDOPEP_SER"/>
    <property type="match status" value="1"/>
</dbReference>
<dbReference type="Pfam" id="PF00326">
    <property type="entry name" value="Peptidase_S9"/>
    <property type="match status" value="1"/>
</dbReference>
<dbReference type="Gene3D" id="3.40.50.1820">
    <property type="entry name" value="alpha/beta hydrolase"/>
    <property type="match status" value="1"/>
</dbReference>
<dbReference type="STRING" id="310782.SAMN05216499_14519"/>
<sequence length="734" mass="75355">MPRSARPPAARDTQAATLLRVRQAVLGMTRPLEARISPDGCTVAVTVSGPGHTGVLLVPADGSAARGPNAAREAAPVVPHGPDGSPDPAPRHSPRWLPDSRTLLLITGPRPDAAGRPELTAWDTRTGRLRTLVSVPGDVEDLLLSDDGTEVLLLVAEEGAERDGMHLGLPVRLGPRPHPESFRPGHGRRRLLHGALPRPGAGARAATAPVRLRDASPRGLTVWNAAWRGGATVVATVSAESLPAGYYHARLVSVDLADGTTRTLHTPAGQLAAPALTADGRHAAVVEGISIVAGRPVLVDLADGTVTVPTGPEDTTWLVADPRDPRRLLLAGWAGTGSRITGAPVDPGAPGAAAPTVHWQDEAVLSGPAAQPALTLSADGASAAAVLEAPGRPPQAVVAPTAGPGAWSWRPVTALNPAAARGSGDFADLARVRTRRTSWTSADGRRLHGLLLDAPAVRAPRADRDPAGAGRAASTARPLAVLVHGGPSWLWSAGYAPDDVLGMAPALAAAGWLVLLPNLRGSSGYGLDHAHAVVGDFGGGDLADLLTAVTALTSAGEAAPEQTAVLGHSYGGYLAAVAATRTSAFRAAVVISAPTDWLSFVHTSVIGGGYESAYRIGDARTAAGRAALIDRSPVFAVPGPGTPVLLLHGEQDRVTPVAQAHELYRALACRAAAPVELHVYPDEGHEFTEPAHLLDAAGRADAWLTRHVLGAVAPAAAPTPDRPADHGTPRRQAT</sequence>
<keyword evidence="9" id="KW-1185">Reference proteome</keyword>
<dbReference type="Gene3D" id="2.120.10.30">
    <property type="entry name" value="TolB, C-terminal domain"/>
    <property type="match status" value="1"/>
</dbReference>
<dbReference type="InterPro" id="IPR002471">
    <property type="entry name" value="Pept_S9_AS"/>
</dbReference>
<dbReference type="EMBL" id="FRBI01000045">
    <property type="protein sequence ID" value="SHN36035.1"/>
    <property type="molecule type" value="Genomic_DNA"/>
</dbReference>